<dbReference type="AlphaFoldDB" id="A0A7Y6V8K0"/>
<accession>A0A7Y6V8K0</accession>
<evidence type="ECO:0000256" key="3">
    <source>
        <dbReference type="SAM" id="MobiDB-lite"/>
    </source>
</evidence>
<dbReference type="Pfam" id="PF00011">
    <property type="entry name" value="HSP20"/>
    <property type="match status" value="1"/>
</dbReference>
<dbReference type="Proteomes" id="UP000589984">
    <property type="component" value="Unassembled WGS sequence"/>
</dbReference>
<dbReference type="SUPFAM" id="SSF49764">
    <property type="entry name" value="HSP20-like chaperones"/>
    <property type="match status" value="1"/>
</dbReference>
<reference evidence="5 6" key="1">
    <citation type="submission" date="2020-06" db="EMBL/GenBank/DDBJ databases">
        <title>Halomonas sp. QX-1 draft genome sequence.</title>
        <authorList>
            <person name="Qiu X."/>
        </authorList>
    </citation>
    <scope>NUCLEOTIDE SEQUENCE [LARGE SCALE GENOMIC DNA]</scope>
    <source>
        <strain evidence="5 6">QX-1</strain>
    </source>
</reference>
<feature type="domain" description="SHSP" evidence="4">
    <location>
        <begin position="57"/>
        <end position="167"/>
    </location>
</feature>
<keyword evidence="6" id="KW-1185">Reference proteome</keyword>
<dbReference type="EMBL" id="JABWCV010000010">
    <property type="protein sequence ID" value="NVF14608.1"/>
    <property type="molecule type" value="Genomic_DNA"/>
</dbReference>
<evidence type="ECO:0000259" key="4">
    <source>
        <dbReference type="PROSITE" id="PS01031"/>
    </source>
</evidence>
<feature type="region of interest" description="Disordered" evidence="3">
    <location>
        <begin position="1"/>
        <end position="25"/>
    </location>
</feature>
<comment type="similarity">
    <text evidence="1 2">Belongs to the small heat shock protein (HSP20) family.</text>
</comment>
<name>A0A7Y6V8K0_9GAMM</name>
<dbReference type="CDD" id="cd06464">
    <property type="entry name" value="ACD_sHsps-like"/>
    <property type="match status" value="1"/>
</dbReference>
<dbReference type="PANTHER" id="PTHR11527">
    <property type="entry name" value="HEAT-SHOCK PROTEIN 20 FAMILY MEMBER"/>
    <property type="match status" value="1"/>
</dbReference>
<dbReference type="PROSITE" id="PS01031">
    <property type="entry name" value="SHSP"/>
    <property type="match status" value="1"/>
</dbReference>
<dbReference type="RefSeq" id="WP_176303526.1">
    <property type="nucleotide sequence ID" value="NZ_JABWCV010000010.1"/>
</dbReference>
<dbReference type="InterPro" id="IPR002068">
    <property type="entry name" value="A-crystallin/Hsp20_dom"/>
</dbReference>
<dbReference type="InterPro" id="IPR008978">
    <property type="entry name" value="HSP20-like_chaperone"/>
</dbReference>
<dbReference type="InterPro" id="IPR031107">
    <property type="entry name" value="Small_HSP"/>
</dbReference>
<protein>
    <submittedName>
        <fullName evidence="5">Hsp20/alpha crystallin family protein</fullName>
    </submittedName>
</protein>
<dbReference type="Gene3D" id="2.60.40.790">
    <property type="match status" value="1"/>
</dbReference>
<evidence type="ECO:0000256" key="1">
    <source>
        <dbReference type="PROSITE-ProRule" id="PRU00285"/>
    </source>
</evidence>
<organism evidence="5 6">
    <name type="scientific">Vreelandella maris</name>
    <dbReference type="NCBI Taxonomy" id="2729617"/>
    <lineage>
        <taxon>Bacteria</taxon>
        <taxon>Pseudomonadati</taxon>
        <taxon>Pseudomonadota</taxon>
        <taxon>Gammaproteobacteria</taxon>
        <taxon>Oceanospirillales</taxon>
        <taxon>Halomonadaceae</taxon>
        <taxon>Vreelandella</taxon>
    </lineage>
</organism>
<proteinExistence type="inferred from homology"/>
<evidence type="ECO:0000313" key="6">
    <source>
        <dbReference type="Proteomes" id="UP000589984"/>
    </source>
</evidence>
<comment type="caution">
    <text evidence="5">The sequence shown here is derived from an EMBL/GenBank/DDBJ whole genome shotgun (WGS) entry which is preliminary data.</text>
</comment>
<sequence>MEKAISKPVIAEQDTDPLPSKRSLSPLEDFDRMIEGFFERSWMKPFFKEDLIKERLGFFGQHNPKVDIIDRDTEIVVRAEMPGVDRKEIDLEITEHAVMLKGQRSGKAEEIQDGYYHSEIWQGSFSRTIALPVEVDTKHAEAKFKDGILTITMPKAKQALRRKLEIK</sequence>
<evidence type="ECO:0000256" key="2">
    <source>
        <dbReference type="RuleBase" id="RU003616"/>
    </source>
</evidence>
<gene>
    <name evidence="5" type="ORF">HUO07_10555</name>
</gene>
<evidence type="ECO:0000313" key="5">
    <source>
        <dbReference type="EMBL" id="NVF14608.1"/>
    </source>
</evidence>